<dbReference type="InterPro" id="IPR050793">
    <property type="entry name" value="CMP-NeuNAc_synthase"/>
</dbReference>
<dbReference type="CDD" id="cd02513">
    <property type="entry name" value="CMP-NeuAc_Synthase"/>
    <property type="match status" value="1"/>
</dbReference>
<dbReference type="InterPro" id="IPR029044">
    <property type="entry name" value="Nucleotide-diphossugar_trans"/>
</dbReference>
<dbReference type="InterPro" id="IPR020039">
    <property type="entry name" value="PseF"/>
</dbReference>
<keyword evidence="2" id="KW-1185">Reference proteome</keyword>
<proteinExistence type="predicted"/>
<dbReference type="Proteomes" id="UP000287996">
    <property type="component" value="Unassembled WGS sequence"/>
</dbReference>
<dbReference type="Pfam" id="PF02348">
    <property type="entry name" value="CTP_transf_3"/>
    <property type="match status" value="1"/>
</dbReference>
<keyword evidence="1" id="KW-0548">Nucleotidyltransferase</keyword>
<dbReference type="PANTHER" id="PTHR21485:SF6">
    <property type="entry name" value="N-ACYLNEURAMINATE CYTIDYLYLTRANSFERASE-RELATED"/>
    <property type="match status" value="1"/>
</dbReference>
<protein>
    <submittedName>
        <fullName evidence="1">Pseudaminic acid cytidylyltransferase</fullName>
    </submittedName>
</protein>
<evidence type="ECO:0000313" key="2">
    <source>
        <dbReference type="Proteomes" id="UP000287996"/>
    </source>
</evidence>
<evidence type="ECO:0000313" key="1">
    <source>
        <dbReference type="EMBL" id="RUO79872.1"/>
    </source>
</evidence>
<reference evidence="1 2" key="1">
    <citation type="journal article" date="2011" name="Front. Microbiol.">
        <title>Genomic signatures of strain selection and enhancement in Bacillus atrophaeus var. globigii, a historical biowarfare simulant.</title>
        <authorList>
            <person name="Gibbons H.S."/>
            <person name="Broomall S.M."/>
            <person name="McNew L.A."/>
            <person name="Daligault H."/>
            <person name="Chapman C."/>
            <person name="Bruce D."/>
            <person name="Karavis M."/>
            <person name="Krepps M."/>
            <person name="McGregor P.A."/>
            <person name="Hong C."/>
            <person name="Park K.H."/>
            <person name="Akmal A."/>
            <person name="Feldman A."/>
            <person name="Lin J.S."/>
            <person name="Chang W.E."/>
            <person name="Higgs B.W."/>
            <person name="Demirev P."/>
            <person name="Lindquist J."/>
            <person name="Liem A."/>
            <person name="Fochler E."/>
            <person name="Read T.D."/>
            <person name="Tapia R."/>
            <person name="Johnson S."/>
            <person name="Bishop-Lilly K.A."/>
            <person name="Detter C."/>
            <person name="Han C."/>
            <person name="Sozhamannan S."/>
            <person name="Rosenzweig C.N."/>
            <person name="Skowronski E.W."/>
        </authorList>
    </citation>
    <scope>NUCLEOTIDE SEQUENCE [LARGE SCALE GENOMIC DNA]</scope>
    <source>
        <strain evidence="1 2">CC-PW-9</strain>
    </source>
</reference>
<dbReference type="SUPFAM" id="SSF53448">
    <property type="entry name" value="Nucleotide-diphospho-sugar transferases"/>
    <property type="match status" value="1"/>
</dbReference>
<sequence length="229" mass="25805">MNAVIIPARGGSQRIPRKNIREFGGKPMIAWSVEAALATPSVDQVIVSTDDAEIAEIAQQFGANVPFLRNAELADHHTPTVPVIADAIKRMAELGQSFDNVCCLYATAPFVRSQDLENAYQQLVERQLADYIFSVAEYAFPVQRAVTMNADSRVGLLQPDFEQTRSQDLPQAYHDAGQFYWGRVEAWLQAKPIMSSHSYGYKLPRTRVQDIDTEADWEIAEWMFKRLNP</sequence>
<dbReference type="Gene3D" id="3.90.550.10">
    <property type="entry name" value="Spore Coat Polysaccharide Biosynthesis Protein SpsA, Chain A"/>
    <property type="match status" value="1"/>
</dbReference>
<name>A0A432ZPU5_9GAMM</name>
<keyword evidence="1" id="KW-0808">Transferase</keyword>
<dbReference type="InterPro" id="IPR003329">
    <property type="entry name" value="Cytidylyl_trans"/>
</dbReference>
<dbReference type="GO" id="GO:0008781">
    <property type="term" value="F:N-acylneuraminate cytidylyltransferase activity"/>
    <property type="evidence" value="ECO:0007669"/>
    <property type="project" value="TreeGrafter"/>
</dbReference>
<dbReference type="EMBL" id="PIQH01000008">
    <property type="protein sequence ID" value="RUO79872.1"/>
    <property type="molecule type" value="Genomic_DNA"/>
</dbReference>
<dbReference type="NCBIfam" id="TIGR03584">
    <property type="entry name" value="PseF"/>
    <property type="match status" value="1"/>
</dbReference>
<gene>
    <name evidence="1" type="primary">pseF</name>
    <name evidence="1" type="ORF">CWI84_09345</name>
</gene>
<comment type="caution">
    <text evidence="1">The sequence shown here is derived from an EMBL/GenBank/DDBJ whole genome shotgun (WGS) entry which is preliminary data.</text>
</comment>
<accession>A0A432ZPU5</accession>
<dbReference type="PANTHER" id="PTHR21485">
    <property type="entry name" value="HAD SUPERFAMILY MEMBERS CMAS AND KDSC"/>
    <property type="match status" value="1"/>
</dbReference>
<dbReference type="OrthoDB" id="9805604at2"/>
<dbReference type="AlphaFoldDB" id="A0A432ZPU5"/>
<organism evidence="1 2">
    <name type="scientific">Idiomarina tyrosinivorans</name>
    <dbReference type="NCBI Taxonomy" id="1445662"/>
    <lineage>
        <taxon>Bacteria</taxon>
        <taxon>Pseudomonadati</taxon>
        <taxon>Pseudomonadota</taxon>
        <taxon>Gammaproteobacteria</taxon>
        <taxon>Alteromonadales</taxon>
        <taxon>Idiomarinaceae</taxon>
        <taxon>Idiomarina</taxon>
    </lineage>
</organism>